<dbReference type="OrthoDB" id="674805at2759"/>
<name>A0A9Q0JZ43_9MAGN</name>
<dbReference type="InterPro" id="IPR036770">
    <property type="entry name" value="Ankyrin_rpt-contain_sf"/>
</dbReference>
<dbReference type="SUPFAM" id="SSF48403">
    <property type="entry name" value="Ankyrin repeat"/>
    <property type="match status" value="1"/>
</dbReference>
<accession>A0A9Q0JZ43</accession>
<reference evidence="1" key="1">
    <citation type="journal article" date="2023" name="Plant J.">
        <title>The genome of the king protea, Protea cynaroides.</title>
        <authorList>
            <person name="Chang J."/>
            <person name="Duong T.A."/>
            <person name="Schoeman C."/>
            <person name="Ma X."/>
            <person name="Roodt D."/>
            <person name="Barker N."/>
            <person name="Li Z."/>
            <person name="Van de Peer Y."/>
            <person name="Mizrachi E."/>
        </authorList>
    </citation>
    <scope>NUCLEOTIDE SEQUENCE</scope>
    <source>
        <tissue evidence="1">Young leaves</tissue>
    </source>
</reference>
<proteinExistence type="predicted"/>
<dbReference type="InterPro" id="IPR002110">
    <property type="entry name" value="Ankyrin_rpt"/>
</dbReference>
<dbReference type="AlphaFoldDB" id="A0A9Q0JZ43"/>
<dbReference type="PANTHER" id="PTHR24128">
    <property type="entry name" value="HOMEOBOX PROTEIN WARIAI"/>
    <property type="match status" value="1"/>
</dbReference>
<evidence type="ECO:0000313" key="1">
    <source>
        <dbReference type="EMBL" id="KAJ4956792.1"/>
    </source>
</evidence>
<sequence length="136" mass="15543">MTTLLHQRLSDAGRVGDMDDLYAVLEQDLGVLEVEIVKQLLKVDTYLDQLQGREKRTLLHCAAMEGSIEVLDELIFNGNNSFRKLTVRKETVLHLALKHGQLETVKALLRWIEELEMKNLLSKKDLATLYCTLQPP</sequence>
<dbReference type="SMART" id="SM00248">
    <property type="entry name" value="ANK"/>
    <property type="match status" value="2"/>
</dbReference>
<evidence type="ECO:0000313" key="2">
    <source>
        <dbReference type="Proteomes" id="UP001141806"/>
    </source>
</evidence>
<dbReference type="Gene3D" id="1.25.40.20">
    <property type="entry name" value="Ankyrin repeat-containing domain"/>
    <property type="match status" value="1"/>
</dbReference>
<protein>
    <submittedName>
        <fullName evidence="1">Uncharacterized protein</fullName>
    </submittedName>
</protein>
<dbReference type="Proteomes" id="UP001141806">
    <property type="component" value="Unassembled WGS sequence"/>
</dbReference>
<dbReference type="EMBL" id="JAMYWD010000011">
    <property type="protein sequence ID" value="KAJ4956792.1"/>
    <property type="molecule type" value="Genomic_DNA"/>
</dbReference>
<gene>
    <name evidence="1" type="ORF">NE237_013575</name>
</gene>
<dbReference type="PANTHER" id="PTHR24128:SF61">
    <property type="entry name" value="ANKYRIN REPEAT-CONTAINING PROTEIN BDA1-LIKE"/>
    <property type="match status" value="1"/>
</dbReference>
<organism evidence="1 2">
    <name type="scientific">Protea cynaroides</name>
    <dbReference type="NCBI Taxonomy" id="273540"/>
    <lineage>
        <taxon>Eukaryota</taxon>
        <taxon>Viridiplantae</taxon>
        <taxon>Streptophyta</taxon>
        <taxon>Embryophyta</taxon>
        <taxon>Tracheophyta</taxon>
        <taxon>Spermatophyta</taxon>
        <taxon>Magnoliopsida</taxon>
        <taxon>Proteales</taxon>
        <taxon>Proteaceae</taxon>
        <taxon>Protea</taxon>
    </lineage>
</organism>
<dbReference type="Pfam" id="PF12796">
    <property type="entry name" value="Ank_2"/>
    <property type="match status" value="1"/>
</dbReference>
<keyword evidence="2" id="KW-1185">Reference proteome</keyword>
<comment type="caution">
    <text evidence="1">The sequence shown here is derived from an EMBL/GenBank/DDBJ whole genome shotgun (WGS) entry which is preliminary data.</text>
</comment>